<evidence type="ECO:0000313" key="4">
    <source>
        <dbReference type="Proteomes" id="UP000696931"/>
    </source>
</evidence>
<feature type="region of interest" description="Disordered" evidence="1">
    <location>
        <begin position="372"/>
        <end position="391"/>
    </location>
</feature>
<reference evidence="3" key="1">
    <citation type="submission" date="2020-07" db="EMBL/GenBank/DDBJ databases">
        <title>Huge and variable diversity of episymbiotic CPR bacteria and DPANN archaea in groundwater ecosystems.</title>
        <authorList>
            <person name="He C.Y."/>
            <person name="Keren R."/>
            <person name="Whittaker M."/>
            <person name="Farag I.F."/>
            <person name="Doudna J."/>
            <person name="Cate J.H.D."/>
            <person name="Banfield J.F."/>
        </authorList>
    </citation>
    <scope>NUCLEOTIDE SEQUENCE</scope>
    <source>
        <strain evidence="3">NC_groundwater_1813_Pr3_B-0.1um_71_17</strain>
    </source>
</reference>
<comment type="caution">
    <text evidence="3">The sequence shown here is derived from an EMBL/GenBank/DDBJ whole genome shotgun (WGS) entry which is preliminary data.</text>
</comment>
<evidence type="ECO:0008006" key="5">
    <source>
        <dbReference type="Google" id="ProtNLM"/>
    </source>
</evidence>
<feature type="signal peptide" evidence="2">
    <location>
        <begin position="1"/>
        <end position="25"/>
    </location>
</feature>
<feature type="chain" id="PRO_5037966646" description="FlgD Ig-like domain-containing protein" evidence="2">
    <location>
        <begin position="26"/>
        <end position="423"/>
    </location>
</feature>
<sequence>MTRHVLFSTAILLAVLAAPSFGDSARDLSGTIRLDGNANEFTSRDALFGYNEVVGAPEEPSDDSKWGVNEDLNQIYVTWDAKYLYLAATGVIWNNNMIVLLDTTPGRGLQSMLAINSWRRYFTFDTTGSAAGTGFAPDLFGATWDGNTSPRLIVQVDGNTVLDQTVGPAFRASASFSQGNLGRAMEFAIPWQQVFLSAAGLGTKDSLMTVGNVTDTLHFFPRGAKIKIAGVITAGGDDTGGPDVAPDNLGGVTDNSSAVVYVDNWAIVSLDENDDTGLGGGGPDGIADWNVEPRSRTTFRVRPPFLAKQFSASEIRLDRPAFRPDLGERLRYSFQLDQPVNPNDPADSRRVFGVVAKIFDVRGRVVRTLNDPNRSALQPTNPDLDQWDGRDENGRVVDPGIYVLRLTVSGSTKRATRSFVVVR</sequence>
<dbReference type="AlphaFoldDB" id="A0A933W2N2"/>
<feature type="compositionally biased region" description="Polar residues" evidence="1">
    <location>
        <begin position="372"/>
        <end position="383"/>
    </location>
</feature>
<keyword evidence="2" id="KW-0732">Signal</keyword>
<gene>
    <name evidence="3" type="ORF">HZA61_12215</name>
</gene>
<accession>A0A933W2N2</accession>
<dbReference type="Gene3D" id="2.60.40.4070">
    <property type="match status" value="1"/>
</dbReference>
<dbReference type="Proteomes" id="UP000696931">
    <property type="component" value="Unassembled WGS sequence"/>
</dbReference>
<evidence type="ECO:0000313" key="3">
    <source>
        <dbReference type="EMBL" id="MBI5170245.1"/>
    </source>
</evidence>
<proteinExistence type="predicted"/>
<dbReference type="EMBL" id="JACRIW010000087">
    <property type="protein sequence ID" value="MBI5170245.1"/>
    <property type="molecule type" value="Genomic_DNA"/>
</dbReference>
<name>A0A933W2N2_UNCEI</name>
<evidence type="ECO:0000256" key="2">
    <source>
        <dbReference type="SAM" id="SignalP"/>
    </source>
</evidence>
<evidence type="ECO:0000256" key="1">
    <source>
        <dbReference type="SAM" id="MobiDB-lite"/>
    </source>
</evidence>
<organism evidence="3 4">
    <name type="scientific">Eiseniibacteriota bacterium</name>
    <dbReference type="NCBI Taxonomy" id="2212470"/>
    <lineage>
        <taxon>Bacteria</taxon>
        <taxon>Candidatus Eiseniibacteriota</taxon>
    </lineage>
</organism>
<protein>
    <recommendedName>
        <fullName evidence="5">FlgD Ig-like domain-containing protein</fullName>
    </recommendedName>
</protein>